<keyword evidence="2" id="KW-1185">Reference proteome</keyword>
<dbReference type="EMBL" id="JANBUJ010002191">
    <property type="protein sequence ID" value="KAJ2764896.1"/>
    <property type="molecule type" value="Genomic_DNA"/>
</dbReference>
<name>A0ACC1JQ57_9FUNG</name>
<gene>
    <name evidence="1" type="ORF">IWQ57_004993</name>
</gene>
<organism evidence="1 2">
    <name type="scientific">Coemansia nantahalensis</name>
    <dbReference type="NCBI Taxonomy" id="2789366"/>
    <lineage>
        <taxon>Eukaryota</taxon>
        <taxon>Fungi</taxon>
        <taxon>Fungi incertae sedis</taxon>
        <taxon>Zoopagomycota</taxon>
        <taxon>Kickxellomycotina</taxon>
        <taxon>Kickxellomycetes</taxon>
        <taxon>Kickxellales</taxon>
        <taxon>Kickxellaceae</taxon>
        <taxon>Coemansia</taxon>
    </lineage>
</organism>
<accession>A0ACC1JQ57</accession>
<reference evidence="1" key="1">
    <citation type="submission" date="2022-07" db="EMBL/GenBank/DDBJ databases">
        <title>Phylogenomic reconstructions and comparative analyses of Kickxellomycotina fungi.</title>
        <authorList>
            <person name="Reynolds N.K."/>
            <person name="Stajich J.E."/>
            <person name="Barry K."/>
            <person name="Grigoriev I.V."/>
            <person name="Crous P."/>
            <person name="Smith M.E."/>
        </authorList>
    </citation>
    <scope>NUCLEOTIDE SEQUENCE</scope>
    <source>
        <strain evidence="1">CBS 109366</strain>
    </source>
</reference>
<evidence type="ECO:0000313" key="2">
    <source>
        <dbReference type="Proteomes" id="UP001140234"/>
    </source>
</evidence>
<sequence>MSRSAGLQADGQLDCADIVAVEAPPPPPYSPLDPCDGGLGGGGSEPVLPTGLVVAADTERTLATRLLLPDGMLAVVLEGFASVAATVRVADAGGLLGVAAAFYSDSGGRPAVAASSTVDEKTGRRTVRFAPDEPHTGGGVRAECSITLPESAALGELALRLPAGSQLDIEGVARAMVQRLDVAMISGAARLTQVCAGSMRVAVGDGSIDATGMVAAEAAEFIACSGSVQVRGCSAKAIRANTPGARLGMSELLAEALSISGRQADIAVLASAADSVAVDTCAGAVTLDGVSAGSLDVRTDT</sequence>
<feature type="non-terminal residue" evidence="1">
    <location>
        <position position="301"/>
    </location>
</feature>
<dbReference type="Proteomes" id="UP001140234">
    <property type="component" value="Unassembled WGS sequence"/>
</dbReference>
<comment type="caution">
    <text evidence="1">The sequence shown here is derived from an EMBL/GenBank/DDBJ whole genome shotgun (WGS) entry which is preliminary data.</text>
</comment>
<evidence type="ECO:0000313" key="1">
    <source>
        <dbReference type="EMBL" id="KAJ2764896.1"/>
    </source>
</evidence>
<protein>
    <submittedName>
        <fullName evidence="1">Uncharacterized protein</fullName>
    </submittedName>
</protein>
<proteinExistence type="predicted"/>